<dbReference type="Proteomes" id="UP001055712">
    <property type="component" value="Unassembled WGS sequence"/>
</dbReference>
<dbReference type="Pfam" id="PF10391">
    <property type="entry name" value="DNA_pol_lambd_f"/>
    <property type="match status" value="1"/>
</dbReference>
<dbReference type="SUPFAM" id="SSF52113">
    <property type="entry name" value="BRCT domain"/>
    <property type="match status" value="1"/>
</dbReference>
<evidence type="ECO:0000256" key="3">
    <source>
        <dbReference type="SAM" id="MobiDB-lite"/>
    </source>
</evidence>
<keyword evidence="1" id="KW-0808">Transferase</keyword>
<evidence type="ECO:0000313" key="5">
    <source>
        <dbReference type="EMBL" id="KAI3428450.1"/>
    </source>
</evidence>
<dbReference type="GO" id="GO:0003677">
    <property type="term" value="F:DNA binding"/>
    <property type="evidence" value="ECO:0007669"/>
    <property type="project" value="InterPro"/>
</dbReference>
<dbReference type="Pfam" id="PF14791">
    <property type="entry name" value="DNA_pol_B_thumb"/>
    <property type="match status" value="1"/>
</dbReference>
<dbReference type="InterPro" id="IPR001357">
    <property type="entry name" value="BRCT_dom"/>
</dbReference>
<feature type="domain" description="BRCT" evidence="4">
    <location>
        <begin position="47"/>
        <end position="122"/>
    </location>
</feature>
<gene>
    <name evidence="5" type="ORF">D9Q98_007277</name>
</gene>
<dbReference type="GO" id="GO:0006303">
    <property type="term" value="P:double-strand break repair via nonhomologous end joining"/>
    <property type="evidence" value="ECO:0007669"/>
    <property type="project" value="TreeGrafter"/>
</dbReference>
<dbReference type="InterPro" id="IPR018944">
    <property type="entry name" value="DNA_pol_lambd_fingers_domain"/>
</dbReference>
<sequence length="768" mass="81938">MSTPAAKRPRLGTPAADPPTTPSVLLFVPPVGVPHSGSVLKAWQAHVPALGGSIIQDAQEAASLAAITHCVVPQPGGGWPSIPSSLHPGSTRVPPGLHYVTQQWVADCMRSQRWLPEDKYQPSSAELQQQQQPSPSKSGQDGHSSSTTAALAAWLGPSLWPPEHAEMDNTELLLQGDFDEERCRSVGNEQVVQALIEMKHYEVALNGQFLTDPSTGQQVLNHKSLAYAHAAAVVRTCAYRLVPPVEAGTLPYLAESTAAELNEILLSGTGTCQKLELFRHDQPVCHSNGVLRPDSAGAATRRKFVKLLGVGAGTAHKWWDLGMRSYEDVEAAAAGGGPGNQPLLKLTPVQRFGLLHRADLLEGASSSDVREMHDAVVAVLEEISGVTGWQVTNVGGSSRKRRADLAQQERGVRGQQQQVQESQQDMQQEQQPEQEQPGGTRQGARQEAAQPQPIQSAGETNGHLLPAAPGSSDAAPHSGTQQAAVAAAGAGAAGGGGGLARPVHHDADFIVSHPTFEWGEALITQIRDELISRRHMLAPDTGAMCMLQRNRTQHLEAHVLEEMTGLGPHNNIQSDRLDHVFGVFRTCAGKLRRIDIILATPAQLPFALIGWIGSTQFCRFMRRLAKRRGMHLNNHGLYRLVDGGLARVPEDAPPLDRHKLPRWPPGWGPGSCQAEDGAGPERAAGPAGAAAPNSPECAAHALAGQCQAAAPAAAEQAAAAAAALEARGEDKTAPPQENSSGGSRTVRSQRDIFELLCLPYREPWQRDC</sequence>
<feature type="region of interest" description="Disordered" evidence="3">
    <location>
        <begin position="721"/>
        <end position="747"/>
    </location>
</feature>
<dbReference type="SUPFAM" id="SSF81301">
    <property type="entry name" value="Nucleotidyltransferase"/>
    <property type="match status" value="1"/>
</dbReference>
<dbReference type="InterPro" id="IPR002054">
    <property type="entry name" value="DNA-dir_DNA_pol_X"/>
</dbReference>
<feature type="region of interest" description="Disordered" evidence="3">
    <location>
        <begin position="392"/>
        <end position="499"/>
    </location>
</feature>
<dbReference type="PANTHER" id="PTHR11276">
    <property type="entry name" value="DNA POLYMERASE TYPE-X FAMILY MEMBER"/>
    <property type="match status" value="1"/>
</dbReference>
<dbReference type="InterPro" id="IPR027421">
    <property type="entry name" value="DNA_pol_lamdba_lyase_dom_sf"/>
</dbReference>
<dbReference type="Gene3D" id="3.30.210.10">
    <property type="entry name" value="DNA polymerase, thumb domain"/>
    <property type="match status" value="1"/>
</dbReference>
<feature type="compositionally biased region" description="Low complexity" evidence="3">
    <location>
        <begin position="121"/>
        <end position="148"/>
    </location>
</feature>
<dbReference type="InterPro" id="IPR029398">
    <property type="entry name" value="PolB_thumb"/>
</dbReference>
<dbReference type="SMART" id="SM00483">
    <property type="entry name" value="POLXc"/>
    <property type="match status" value="1"/>
</dbReference>
<dbReference type="GO" id="GO:0003887">
    <property type="term" value="F:DNA-directed DNA polymerase activity"/>
    <property type="evidence" value="ECO:0007669"/>
    <property type="project" value="InterPro"/>
</dbReference>
<dbReference type="PANTHER" id="PTHR11276:SF28">
    <property type="entry name" value="DNA POLYMERASE LAMBDA"/>
    <property type="match status" value="1"/>
</dbReference>
<name>A0A9D4TLS8_CHLVU</name>
<feature type="compositionally biased region" description="Low complexity" evidence="3">
    <location>
        <begin position="413"/>
        <end position="443"/>
    </location>
</feature>
<protein>
    <recommendedName>
        <fullName evidence="4">BRCT domain-containing protein</fullName>
    </recommendedName>
</protein>
<evidence type="ECO:0000313" key="6">
    <source>
        <dbReference type="Proteomes" id="UP001055712"/>
    </source>
</evidence>
<dbReference type="GO" id="GO:0005634">
    <property type="term" value="C:nucleus"/>
    <property type="evidence" value="ECO:0007669"/>
    <property type="project" value="TreeGrafter"/>
</dbReference>
<dbReference type="OrthoDB" id="205514at2759"/>
<dbReference type="Gene3D" id="3.40.50.10190">
    <property type="entry name" value="BRCT domain"/>
    <property type="match status" value="1"/>
</dbReference>
<evidence type="ECO:0000259" key="4">
    <source>
        <dbReference type="PROSITE" id="PS50172"/>
    </source>
</evidence>
<feature type="region of interest" description="Disordered" evidence="3">
    <location>
        <begin position="652"/>
        <end position="694"/>
    </location>
</feature>
<dbReference type="PROSITE" id="PS50172">
    <property type="entry name" value="BRCT"/>
    <property type="match status" value="1"/>
</dbReference>
<feature type="compositionally biased region" description="Polar residues" evidence="3">
    <location>
        <begin position="735"/>
        <end position="746"/>
    </location>
</feature>
<dbReference type="AlphaFoldDB" id="A0A9D4TLS8"/>
<reference evidence="5" key="1">
    <citation type="journal article" date="2019" name="Plant J.">
        <title>Chlorella vulgaris genome assembly and annotation reveals the molecular basis for metabolic acclimation to high light conditions.</title>
        <authorList>
            <person name="Cecchin M."/>
            <person name="Marcolungo L."/>
            <person name="Rossato M."/>
            <person name="Girolomoni L."/>
            <person name="Cosentino E."/>
            <person name="Cuine S."/>
            <person name="Li-Beisson Y."/>
            <person name="Delledonne M."/>
            <person name="Ballottari M."/>
        </authorList>
    </citation>
    <scope>NUCLEOTIDE SEQUENCE</scope>
    <source>
        <strain evidence="5">211/11P</strain>
    </source>
</reference>
<keyword evidence="2" id="KW-0548">Nucleotidyltransferase</keyword>
<dbReference type="InterPro" id="IPR037160">
    <property type="entry name" value="DNA_Pol_thumb_sf"/>
</dbReference>
<feature type="region of interest" description="Disordered" evidence="3">
    <location>
        <begin position="1"/>
        <end position="20"/>
    </location>
</feature>
<organism evidence="5 6">
    <name type="scientific">Chlorella vulgaris</name>
    <name type="common">Green alga</name>
    <dbReference type="NCBI Taxonomy" id="3077"/>
    <lineage>
        <taxon>Eukaryota</taxon>
        <taxon>Viridiplantae</taxon>
        <taxon>Chlorophyta</taxon>
        <taxon>core chlorophytes</taxon>
        <taxon>Trebouxiophyceae</taxon>
        <taxon>Chlorellales</taxon>
        <taxon>Chlorellaceae</taxon>
        <taxon>Chlorella clade</taxon>
        <taxon>Chlorella</taxon>
    </lineage>
</organism>
<accession>A0A9D4TLS8</accession>
<keyword evidence="6" id="KW-1185">Reference proteome</keyword>
<proteinExistence type="predicted"/>
<reference evidence="5" key="2">
    <citation type="submission" date="2020-11" db="EMBL/GenBank/DDBJ databases">
        <authorList>
            <person name="Cecchin M."/>
            <person name="Marcolungo L."/>
            <person name="Rossato M."/>
            <person name="Girolomoni L."/>
            <person name="Cosentino E."/>
            <person name="Cuine S."/>
            <person name="Li-Beisson Y."/>
            <person name="Delledonne M."/>
            <person name="Ballottari M."/>
        </authorList>
    </citation>
    <scope>NUCLEOTIDE SEQUENCE</scope>
    <source>
        <strain evidence="5">211/11P</strain>
        <tissue evidence="5">Whole cell</tissue>
    </source>
</reference>
<feature type="region of interest" description="Disordered" evidence="3">
    <location>
        <begin position="118"/>
        <end position="148"/>
    </location>
</feature>
<evidence type="ECO:0000256" key="1">
    <source>
        <dbReference type="ARBA" id="ARBA00022679"/>
    </source>
</evidence>
<dbReference type="InterPro" id="IPR043519">
    <property type="entry name" value="NT_sf"/>
</dbReference>
<dbReference type="Gene3D" id="3.30.460.10">
    <property type="entry name" value="Beta Polymerase, domain 2"/>
    <property type="match status" value="1"/>
</dbReference>
<dbReference type="Gene3D" id="1.10.150.20">
    <property type="entry name" value="5' to 3' exonuclease, C-terminal subdomain"/>
    <property type="match status" value="1"/>
</dbReference>
<dbReference type="InterPro" id="IPR036420">
    <property type="entry name" value="BRCT_dom_sf"/>
</dbReference>
<feature type="compositionally biased region" description="Low complexity" evidence="3">
    <location>
        <begin position="674"/>
        <end position="694"/>
    </location>
</feature>
<dbReference type="Gene3D" id="1.10.150.110">
    <property type="entry name" value="DNA polymerase beta, N-terminal domain-like"/>
    <property type="match status" value="1"/>
</dbReference>
<evidence type="ECO:0000256" key="2">
    <source>
        <dbReference type="ARBA" id="ARBA00022695"/>
    </source>
</evidence>
<comment type="caution">
    <text evidence="5">The sequence shown here is derived from an EMBL/GenBank/DDBJ whole genome shotgun (WGS) entry which is preliminary data.</text>
</comment>
<dbReference type="InterPro" id="IPR022312">
    <property type="entry name" value="DNA_pol_X"/>
</dbReference>
<dbReference type="SUPFAM" id="SSF81585">
    <property type="entry name" value="PsbU/PolX domain-like"/>
    <property type="match status" value="1"/>
</dbReference>
<dbReference type="EMBL" id="SIDB01000009">
    <property type="protein sequence ID" value="KAI3428450.1"/>
    <property type="molecule type" value="Genomic_DNA"/>
</dbReference>